<evidence type="ECO:0000256" key="5">
    <source>
        <dbReference type="ARBA" id="ARBA00023002"/>
    </source>
</evidence>
<keyword evidence="5 8" id="KW-0560">Oxidoreductase</keyword>
<accession>A0ABN8IJZ6</accession>
<comment type="similarity">
    <text evidence="2 8">Belongs to the cytochrome P450 family.</text>
</comment>
<reference evidence="9" key="1">
    <citation type="submission" date="2022-03" db="EMBL/GenBank/DDBJ databases">
        <authorList>
            <person name="Martin H S."/>
        </authorList>
    </citation>
    <scope>NUCLEOTIDE SEQUENCE</scope>
</reference>
<keyword evidence="3 8" id="KW-0349">Heme</keyword>
<comment type="cofactor">
    <cofactor evidence="1">
        <name>heme</name>
        <dbReference type="ChEBI" id="CHEBI:30413"/>
    </cofactor>
</comment>
<evidence type="ECO:0008006" key="11">
    <source>
        <dbReference type="Google" id="ProtNLM"/>
    </source>
</evidence>
<keyword evidence="6 8" id="KW-0408">Iron</keyword>
<keyword evidence="10" id="KW-1185">Reference proteome</keyword>
<evidence type="ECO:0000256" key="4">
    <source>
        <dbReference type="ARBA" id="ARBA00022723"/>
    </source>
</evidence>
<evidence type="ECO:0000256" key="6">
    <source>
        <dbReference type="ARBA" id="ARBA00023004"/>
    </source>
</evidence>
<dbReference type="InterPro" id="IPR036396">
    <property type="entry name" value="Cyt_P450_sf"/>
</dbReference>
<dbReference type="Proteomes" id="UP000837857">
    <property type="component" value="Chromosome 26"/>
</dbReference>
<dbReference type="PRINTS" id="PR00385">
    <property type="entry name" value="P450"/>
</dbReference>
<keyword evidence="7 8" id="KW-0503">Monooxygenase</keyword>
<proteinExistence type="inferred from homology"/>
<dbReference type="InterPro" id="IPR001128">
    <property type="entry name" value="Cyt_P450"/>
</dbReference>
<dbReference type="PANTHER" id="PTHR24291:SF201">
    <property type="entry name" value="CYTOCHROME P450, FAMILY 4, SUBFAMILY B, POLYPEPTIDE 7"/>
    <property type="match status" value="1"/>
</dbReference>
<dbReference type="InterPro" id="IPR017972">
    <property type="entry name" value="Cyt_P450_CS"/>
</dbReference>
<dbReference type="PANTHER" id="PTHR24291">
    <property type="entry name" value="CYTOCHROME P450 FAMILY 4"/>
    <property type="match status" value="1"/>
</dbReference>
<evidence type="ECO:0000313" key="10">
    <source>
        <dbReference type="Proteomes" id="UP000837857"/>
    </source>
</evidence>
<dbReference type="PROSITE" id="PS00086">
    <property type="entry name" value="CYTOCHROME_P450"/>
    <property type="match status" value="1"/>
</dbReference>
<evidence type="ECO:0000256" key="1">
    <source>
        <dbReference type="ARBA" id="ARBA00001971"/>
    </source>
</evidence>
<evidence type="ECO:0000256" key="2">
    <source>
        <dbReference type="ARBA" id="ARBA00010617"/>
    </source>
</evidence>
<feature type="non-terminal residue" evidence="9">
    <location>
        <position position="223"/>
    </location>
</feature>
<evidence type="ECO:0000256" key="8">
    <source>
        <dbReference type="RuleBase" id="RU000461"/>
    </source>
</evidence>
<dbReference type="EMBL" id="OW152838">
    <property type="protein sequence ID" value="CAH2059469.1"/>
    <property type="molecule type" value="Genomic_DNA"/>
</dbReference>
<keyword evidence="4 8" id="KW-0479">Metal-binding</keyword>
<evidence type="ECO:0000313" key="9">
    <source>
        <dbReference type="EMBL" id="CAH2059469.1"/>
    </source>
</evidence>
<evidence type="ECO:0000256" key="7">
    <source>
        <dbReference type="ARBA" id="ARBA00023033"/>
    </source>
</evidence>
<name>A0ABN8IJZ6_9NEOP</name>
<protein>
    <recommendedName>
        <fullName evidence="11">Cytochrome P450</fullName>
    </recommendedName>
</protein>
<dbReference type="InterPro" id="IPR002401">
    <property type="entry name" value="Cyt_P450_E_grp-I"/>
</dbReference>
<sequence>MLNPQFNLNYLNGFLVVFNKQARLLVKEFAQMERKGDNFRPFLDIFFDLKESVGDEKMPDNTIRDHVNSLILAGHDTVAIAVQLTLLLVGSYPEVQERLYTELVDVFGDSNQDVEKDDLTRLHYLDAVLKESLRFYTMAPIVARYVAEDLKLKNYTLKAGGACILMLYGVHRLPMWGKDVEEFKPERWLDPAALPENPNAFLPFSLGKRVCIAALIGCFIKLN</sequence>
<organism evidence="9 10">
    <name type="scientific">Iphiclides podalirius</name>
    <name type="common">scarce swallowtail</name>
    <dbReference type="NCBI Taxonomy" id="110791"/>
    <lineage>
        <taxon>Eukaryota</taxon>
        <taxon>Metazoa</taxon>
        <taxon>Ecdysozoa</taxon>
        <taxon>Arthropoda</taxon>
        <taxon>Hexapoda</taxon>
        <taxon>Insecta</taxon>
        <taxon>Pterygota</taxon>
        <taxon>Neoptera</taxon>
        <taxon>Endopterygota</taxon>
        <taxon>Lepidoptera</taxon>
        <taxon>Glossata</taxon>
        <taxon>Ditrysia</taxon>
        <taxon>Papilionoidea</taxon>
        <taxon>Papilionidae</taxon>
        <taxon>Papilioninae</taxon>
        <taxon>Iphiclides</taxon>
    </lineage>
</organism>
<dbReference type="Pfam" id="PF00067">
    <property type="entry name" value="p450"/>
    <property type="match status" value="1"/>
</dbReference>
<dbReference type="Gene3D" id="1.10.630.10">
    <property type="entry name" value="Cytochrome P450"/>
    <property type="match status" value="1"/>
</dbReference>
<dbReference type="InterPro" id="IPR050196">
    <property type="entry name" value="Cytochrome_P450_Monoox"/>
</dbReference>
<gene>
    <name evidence="9" type="ORF">IPOD504_LOCUS10882</name>
</gene>
<evidence type="ECO:0000256" key="3">
    <source>
        <dbReference type="ARBA" id="ARBA00022617"/>
    </source>
</evidence>
<dbReference type="PRINTS" id="PR00463">
    <property type="entry name" value="EP450I"/>
</dbReference>
<dbReference type="SUPFAM" id="SSF48264">
    <property type="entry name" value="Cytochrome P450"/>
    <property type="match status" value="1"/>
</dbReference>